<dbReference type="InterPro" id="IPR002104">
    <property type="entry name" value="Integrase_catalytic"/>
</dbReference>
<keyword evidence="1 3" id="KW-0238">DNA-binding</keyword>
<protein>
    <submittedName>
        <fullName evidence="6">XerC/D-like integrase</fullName>
    </submittedName>
</protein>
<dbReference type="CDD" id="cd00397">
    <property type="entry name" value="DNA_BRE_C"/>
    <property type="match status" value="1"/>
</dbReference>
<dbReference type="PANTHER" id="PTHR30349:SF92">
    <property type="entry name" value="SITE-SPECIFIC RECOMBINASE"/>
    <property type="match status" value="1"/>
</dbReference>
<dbReference type="Pfam" id="PF00589">
    <property type="entry name" value="Phage_integrase"/>
    <property type="match status" value="1"/>
</dbReference>
<evidence type="ECO:0000256" key="2">
    <source>
        <dbReference type="ARBA" id="ARBA00023172"/>
    </source>
</evidence>
<dbReference type="AlphaFoldDB" id="G0LLC4"/>
<dbReference type="InterPro" id="IPR010998">
    <property type="entry name" value="Integrase_recombinase_N"/>
</dbReference>
<dbReference type="InterPro" id="IPR044068">
    <property type="entry name" value="CB"/>
</dbReference>
<accession>G0LLC4</accession>
<dbReference type="EMBL" id="FR746099">
    <property type="protein sequence ID" value="CCC40730.1"/>
    <property type="molecule type" value="Genomic_DNA"/>
</dbReference>
<dbReference type="PANTHER" id="PTHR30349">
    <property type="entry name" value="PHAGE INTEGRASE-RELATED"/>
    <property type="match status" value="1"/>
</dbReference>
<dbReference type="InterPro" id="IPR050090">
    <property type="entry name" value="Tyrosine_recombinase_XerCD"/>
</dbReference>
<dbReference type="HOGENOM" id="CLU_027562_9_2_2"/>
<dbReference type="InterPro" id="IPR013762">
    <property type="entry name" value="Integrase-like_cat_sf"/>
</dbReference>
<name>G0LLC4_HALWC</name>
<evidence type="ECO:0000256" key="3">
    <source>
        <dbReference type="PROSITE-ProRule" id="PRU01248"/>
    </source>
</evidence>
<gene>
    <name evidence="6" type="ordered locus">Hqrw_2926</name>
</gene>
<dbReference type="Gene3D" id="1.10.443.10">
    <property type="entry name" value="Intergrase catalytic core"/>
    <property type="match status" value="1"/>
</dbReference>
<keyword evidence="2" id="KW-0233">DNA recombination</keyword>
<dbReference type="PROSITE" id="PS51900">
    <property type="entry name" value="CB"/>
    <property type="match status" value="1"/>
</dbReference>
<feature type="domain" description="Core-binding (CB)" evidence="5">
    <location>
        <begin position="9"/>
        <end position="110"/>
    </location>
</feature>
<dbReference type="GO" id="GO:0003677">
    <property type="term" value="F:DNA binding"/>
    <property type="evidence" value="ECO:0007669"/>
    <property type="project" value="UniProtKB-UniRule"/>
</dbReference>
<feature type="domain" description="Tyr recombinase" evidence="4">
    <location>
        <begin position="135"/>
        <end position="360"/>
    </location>
</feature>
<dbReference type="OrthoDB" id="142231at2157"/>
<dbReference type="GeneID" id="12447702"/>
<proteinExistence type="predicted"/>
<evidence type="ECO:0000259" key="4">
    <source>
        <dbReference type="PROSITE" id="PS51898"/>
    </source>
</evidence>
<dbReference type="GO" id="GO:0006310">
    <property type="term" value="P:DNA recombination"/>
    <property type="evidence" value="ECO:0007669"/>
    <property type="project" value="UniProtKB-KW"/>
</dbReference>
<organism evidence="6 7">
    <name type="scientific">Haloquadratum walsbyi (strain DSM 16854 / JCM 12705 / C23)</name>
    <dbReference type="NCBI Taxonomy" id="768065"/>
    <lineage>
        <taxon>Archaea</taxon>
        <taxon>Methanobacteriati</taxon>
        <taxon>Methanobacteriota</taxon>
        <taxon>Stenosarchaea group</taxon>
        <taxon>Halobacteria</taxon>
        <taxon>Halobacteriales</taxon>
        <taxon>Haloferacaceae</taxon>
        <taxon>Haloquadratum</taxon>
    </lineage>
</organism>
<dbReference type="KEGG" id="hwc:Hqrw_2926"/>
<dbReference type="SUPFAM" id="SSF56349">
    <property type="entry name" value="DNA breaking-rejoining enzymes"/>
    <property type="match status" value="1"/>
</dbReference>
<evidence type="ECO:0000313" key="7">
    <source>
        <dbReference type="Proteomes" id="UP000007954"/>
    </source>
</evidence>
<dbReference type="Gene3D" id="1.10.150.130">
    <property type="match status" value="1"/>
</dbReference>
<dbReference type="RefSeq" id="WP_014556275.1">
    <property type="nucleotide sequence ID" value="NC_017459.1"/>
</dbReference>
<dbReference type="Proteomes" id="UP000007954">
    <property type="component" value="Chromosome"/>
</dbReference>
<evidence type="ECO:0000313" key="6">
    <source>
        <dbReference type="EMBL" id="CCC40730.1"/>
    </source>
</evidence>
<dbReference type="PROSITE" id="PS51898">
    <property type="entry name" value="TYR_RECOMBINASE"/>
    <property type="match status" value="1"/>
</dbReference>
<evidence type="ECO:0000259" key="5">
    <source>
        <dbReference type="PROSITE" id="PS51900"/>
    </source>
</evidence>
<sequence>MSVNTADGEVVHDPVGYFIQDMTYHGKSTQTRDAYNRVLRRFETFLTEESQDASDQTSPTEIDSTATSNIARATHRDCMAWIHSLRQTETADSTIATYASYLHRFYAYMSQIGAFESNPMTLVIAEMDERIDTNPSRREISLTDMRSFLADIHHPLEHAVIMTLIKTGIRAGELCNLDLRDIVLTDRKALDEVSTSNSQPLRAHLEGRGPSMYVSDAPAVGVVVAGEERTASNKRQRSTTIPIDEELDWALRRWLAIRPQTTSPAQPLFVSTTGQWGKRLTPHMVHHIVETHAKDVGWHNDGGDATENVTPHYFRHFFTTHLRDRTGDRGIVKYLRGDVGGDIIETYTHNWGDRVRETYEEHIYTIL</sequence>
<dbReference type="InterPro" id="IPR011010">
    <property type="entry name" value="DNA_brk_join_enz"/>
</dbReference>
<dbReference type="GO" id="GO:0015074">
    <property type="term" value="P:DNA integration"/>
    <property type="evidence" value="ECO:0007669"/>
    <property type="project" value="InterPro"/>
</dbReference>
<reference evidence="6 7" key="1">
    <citation type="journal article" date="2011" name="PLoS ONE">
        <title>Haloquadratum walsbyi: limited diversity in a global pond.</title>
        <authorList>
            <person name="Dyall-Smith M."/>
            <person name="Pfeiffer F."/>
            <person name="Klee K."/>
            <person name="Palm P."/>
            <person name="Gross K."/>
            <person name="Schuster S.C."/>
            <person name="Rampp M."/>
            <person name="Oesterhelt D."/>
        </authorList>
    </citation>
    <scope>NUCLEOTIDE SEQUENCE [LARGE SCALE GENOMIC DNA]</scope>
    <source>
        <strain evidence="7">DSM 16854 / JCM 12705 / C23</strain>
    </source>
</reference>
<evidence type="ECO:0000256" key="1">
    <source>
        <dbReference type="ARBA" id="ARBA00023125"/>
    </source>
</evidence>